<evidence type="ECO:0000256" key="1">
    <source>
        <dbReference type="ARBA" id="ARBA00023002"/>
    </source>
</evidence>
<feature type="domain" description="Luciferase-like" evidence="2">
    <location>
        <begin position="16"/>
        <end position="283"/>
    </location>
</feature>
<keyword evidence="1" id="KW-0560">Oxidoreductase</keyword>
<dbReference type="PANTHER" id="PTHR43244">
    <property type="match status" value="1"/>
</dbReference>
<dbReference type="Gene3D" id="3.20.20.30">
    <property type="entry name" value="Luciferase-like domain"/>
    <property type="match status" value="1"/>
</dbReference>
<proteinExistence type="predicted"/>
<dbReference type="Pfam" id="PF00296">
    <property type="entry name" value="Bac_luciferase"/>
    <property type="match status" value="1"/>
</dbReference>
<name>A0ABP9NWA1_9PSEU</name>
<evidence type="ECO:0000313" key="4">
    <source>
        <dbReference type="Proteomes" id="UP001500804"/>
    </source>
</evidence>
<protein>
    <submittedName>
        <fullName evidence="3">TIGR03564 family F420-dependent LLM class oxidoreductase</fullName>
    </submittedName>
</protein>
<evidence type="ECO:0000313" key="3">
    <source>
        <dbReference type="EMBL" id="GAA5134874.1"/>
    </source>
</evidence>
<dbReference type="SUPFAM" id="SSF51679">
    <property type="entry name" value="Bacterial luciferase-like"/>
    <property type="match status" value="1"/>
</dbReference>
<dbReference type="EMBL" id="BAABJO010000030">
    <property type="protein sequence ID" value="GAA5134874.1"/>
    <property type="molecule type" value="Genomic_DNA"/>
</dbReference>
<keyword evidence="4" id="KW-1185">Reference proteome</keyword>
<evidence type="ECO:0000259" key="2">
    <source>
        <dbReference type="Pfam" id="PF00296"/>
    </source>
</evidence>
<dbReference type="PANTHER" id="PTHR43244:SF1">
    <property type="entry name" value="5,10-METHYLENETETRAHYDROMETHANOPTERIN REDUCTASE"/>
    <property type="match status" value="1"/>
</dbReference>
<dbReference type="NCBIfam" id="TIGR03564">
    <property type="entry name" value="F420_MSMEG_4879"/>
    <property type="match status" value="1"/>
</dbReference>
<dbReference type="Proteomes" id="UP001500804">
    <property type="component" value="Unassembled WGS sequence"/>
</dbReference>
<dbReference type="InterPro" id="IPR050564">
    <property type="entry name" value="F420-G6PD/mer"/>
</dbReference>
<accession>A0ABP9NWA1</accession>
<dbReference type="InterPro" id="IPR019910">
    <property type="entry name" value="Lucif-like_OxRdtase_MSMEG_4879"/>
</dbReference>
<sequence length="319" mass="32765">MLGMTIGLTLSPTPAKNAVDHYVEVAAMAADAGVGAIWISQFFEVDALSIAALVGHAVPGVAVGTAVVPIYPRHPLVVASQALTAQAASHGRFQLGMGLGSPPLVQRAFGSEVARPSRHAREYLTALRSALATGRVDLHGETLTAVAPMPVVVPGADTPPPILFASVGEQSLRLAGELADGTFPYLAGPATLAESIVPTISAAAASAGRPAPRIVMVVPAVVTSDVEGVRDRAAAHMAFYDDVPAARLSMRREGVAHAHELAAIGDEETVAAAIERYVEAGATEVSIAYTDIGTPEEQARTIALIGRLNRSRAGGLVTA</sequence>
<organism evidence="3 4">
    <name type="scientific">Pseudonocardia adelaidensis</name>
    <dbReference type="NCBI Taxonomy" id="648754"/>
    <lineage>
        <taxon>Bacteria</taxon>
        <taxon>Bacillati</taxon>
        <taxon>Actinomycetota</taxon>
        <taxon>Actinomycetes</taxon>
        <taxon>Pseudonocardiales</taxon>
        <taxon>Pseudonocardiaceae</taxon>
        <taxon>Pseudonocardia</taxon>
    </lineage>
</organism>
<dbReference type="InterPro" id="IPR036661">
    <property type="entry name" value="Luciferase-like_sf"/>
</dbReference>
<reference evidence="4" key="1">
    <citation type="journal article" date="2019" name="Int. J. Syst. Evol. Microbiol.">
        <title>The Global Catalogue of Microorganisms (GCM) 10K type strain sequencing project: providing services to taxonomists for standard genome sequencing and annotation.</title>
        <authorList>
            <consortium name="The Broad Institute Genomics Platform"/>
            <consortium name="The Broad Institute Genome Sequencing Center for Infectious Disease"/>
            <person name="Wu L."/>
            <person name="Ma J."/>
        </authorList>
    </citation>
    <scope>NUCLEOTIDE SEQUENCE [LARGE SCALE GENOMIC DNA]</scope>
    <source>
        <strain evidence="4">JCM 18302</strain>
    </source>
</reference>
<gene>
    <name evidence="3" type="ORF">GCM10023320_63600</name>
</gene>
<dbReference type="CDD" id="cd01097">
    <property type="entry name" value="Tetrahydromethanopterin_reductase"/>
    <property type="match status" value="1"/>
</dbReference>
<comment type="caution">
    <text evidence="3">The sequence shown here is derived from an EMBL/GenBank/DDBJ whole genome shotgun (WGS) entry which is preliminary data.</text>
</comment>
<dbReference type="InterPro" id="IPR011251">
    <property type="entry name" value="Luciferase-like_dom"/>
</dbReference>